<organism evidence="5">
    <name type="scientific">Leucothrix mucor</name>
    <dbReference type="NCBI Taxonomy" id="45248"/>
    <lineage>
        <taxon>Bacteria</taxon>
        <taxon>Pseudomonadati</taxon>
        <taxon>Pseudomonadota</taxon>
        <taxon>Gammaproteobacteria</taxon>
        <taxon>Thiotrichales</taxon>
        <taxon>Thiotrichaceae</taxon>
        <taxon>Leucothrix</taxon>
    </lineage>
</organism>
<comment type="cofactor">
    <cofactor evidence="1 4">
        <name>pyridoxal 5'-phosphate</name>
        <dbReference type="ChEBI" id="CHEBI:597326"/>
    </cofactor>
</comment>
<dbReference type="InterPro" id="IPR015421">
    <property type="entry name" value="PyrdxlP-dep_Trfase_major"/>
</dbReference>
<dbReference type="Gene3D" id="3.40.640.10">
    <property type="entry name" value="Type I PLP-dependent aspartate aminotransferase-like (Major domain)"/>
    <property type="match status" value="1"/>
</dbReference>
<dbReference type="GO" id="GO:0005737">
    <property type="term" value="C:cytoplasm"/>
    <property type="evidence" value="ECO:0007669"/>
    <property type="project" value="TreeGrafter"/>
</dbReference>
<proteinExistence type="inferred from homology"/>
<dbReference type="InterPro" id="IPR015422">
    <property type="entry name" value="PyrdxlP-dep_Trfase_small"/>
</dbReference>
<evidence type="ECO:0000256" key="4">
    <source>
        <dbReference type="RuleBase" id="RU362118"/>
    </source>
</evidence>
<gene>
    <name evidence="5" type="ORF">ENJ51_01565</name>
</gene>
<evidence type="ECO:0000256" key="3">
    <source>
        <dbReference type="PIRSR" id="PIRSR001434-2"/>
    </source>
</evidence>
<keyword evidence="5" id="KW-0808">Transferase</keyword>
<protein>
    <submittedName>
        <fullName evidence="5">PLP-dependent transferase</fullName>
    </submittedName>
</protein>
<accession>A0A7V2T192</accession>
<dbReference type="PIRSF" id="PIRSF001434">
    <property type="entry name" value="CGS"/>
    <property type="match status" value="1"/>
</dbReference>
<dbReference type="AlphaFoldDB" id="A0A7V2T192"/>
<evidence type="ECO:0000313" key="5">
    <source>
        <dbReference type="EMBL" id="HFC91481.1"/>
    </source>
</evidence>
<keyword evidence="2 3" id="KW-0663">Pyridoxal phosphate</keyword>
<dbReference type="GO" id="GO:0030170">
    <property type="term" value="F:pyridoxal phosphate binding"/>
    <property type="evidence" value="ECO:0007669"/>
    <property type="project" value="InterPro"/>
</dbReference>
<evidence type="ECO:0000256" key="1">
    <source>
        <dbReference type="ARBA" id="ARBA00001933"/>
    </source>
</evidence>
<feature type="modified residue" description="N6-(pyridoxal phosphate)lysine" evidence="3">
    <location>
        <position position="188"/>
    </location>
</feature>
<dbReference type="GO" id="GO:0019346">
    <property type="term" value="P:transsulfuration"/>
    <property type="evidence" value="ECO:0007669"/>
    <property type="project" value="InterPro"/>
</dbReference>
<dbReference type="FunFam" id="3.40.640.10:FF:000046">
    <property type="entry name" value="Cystathionine gamma-lyase"/>
    <property type="match status" value="1"/>
</dbReference>
<dbReference type="PANTHER" id="PTHR11808">
    <property type="entry name" value="TRANS-SULFURATION ENZYME FAMILY MEMBER"/>
    <property type="match status" value="1"/>
</dbReference>
<dbReference type="InterPro" id="IPR000277">
    <property type="entry name" value="Cys/Met-Metab_PyrdxlP-dep_enz"/>
</dbReference>
<evidence type="ECO:0000256" key="2">
    <source>
        <dbReference type="ARBA" id="ARBA00022898"/>
    </source>
</evidence>
<feature type="non-terminal residue" evidence="5">
    <location>
        <position position="1"/>
    </location>
</feature>
<dbReference type="EMBL" id="DRMS01000055">
    <property type="protein sequence ID" value="HFC91481.1"/>
    <property type="molecule type" value="Genomic_DNA"/>
</dbReference>
<dbReference type="GO" id="GO:0016846">
    <property type="term" value="F:carbon-sulfur lyase activity"/>
    <property type="evidence" value="ECO:0007669"/>
    <property type="project" value="TreeGrafter"/>
</dbReference>
<reference evidence="5" key="1">
    <citation type="journal article" date="2020" name="mSystems">
        <title>Genome- and Community-Level Interaction Insights into Carbon Utilization and Element Cycling Functions of Hydrothermarchaeota in Hydrothermal Sediment.</title>
        <authorList>
            <person name="Zhou Z."/>
            <person name="Liu Y."/>
            <person name="Xu W."/>
            <person name="Pan J."/>
            <person name="Luo Z.H."/>
            <person name="Li M."/>
        </authorList>
    </citation>
    <scope>NUCLEOTIDE SEQUENCE [LARGE SCALE GENOMIC DNA]</scope>
    <source>
        <strain evidence="5">HyVt-493</strain>
    </source>
</reference>
<dbReference type="Pfam" id="PF01053">
    <property type="entry name" value="Cys_Met_Meta_PP"/>
    <property type="match status" value="1"/>
</dbReference>
<comment type="caution">
    <text evidence="5">The sequence shown here is derived from an EMBL/GenBank/DDBJ whole genome shotgun (WGS) entry which is preliminary data.</text>
</comment>
<sequence>AETQALHFRIDNAKTHPVATPIYQNSAFTADSAYFYTRKSNPNSVEFEGALALLEECKQVVSTTTGMSAIMLVLQQLRPGDHLVINQYIYGCSYKLFQRYAEQMKLTLSILDLSTHAGREKIPDTVSMVLFETPTNPFLKTIPIQEVADITAQKNPQALVVVDNTWATPLFQKPLQCGAHLSLGSATKYISGHSDVMGGFIAMNDTQLADDLLQSRFYSGAILDPNSAWLLRRSLHTFPIRMREHVRITNDLYQFLKTRDEVKQIYLPETSAKQLQHYGGILFFDFSEPYQQHYVKFRDALSLFDTGTGMACVSSMVAQPWSGSHASLCDAEKSDMGINTGLVRLCFGLENADDLVTDLKRAFLALR</sequence>
<name>A0A7V2T192_LEUMU</name>
<dbReference type="GO" id="GO:0016740">
    <property type="term" value="F:transferase activity"/>
    <property type="evidence" value="ECO:0007669"/>
    <property type="project" value="UniProtKB-KW"/>
</dbReference>
<dbReference type="SUPFAM" id="SSF53383">
    <property type="entry name" value="PLP-dependent transferases"/>
    <property type="match status" value="1"/>
</dbReference>
<comment type="similarity">
    <text evidence="4">Belongs to the trans-sulfuration enzymes family.</text>
</comment>
<dbReference type="InterPro" id="IPR015424">
    <property type="entry name" value="PyrdxlP-dep_Trfase"/>
</dbReference>
<dbReference type="Gene3D" id="3.90.1150.10">
    <property type="entry name" value="Aspartate Aminotransferase, domain 1"/>
    <property type="match status" value="1"/>
</dbReference>
<dbReference type="Proteomes" id="UP000885750">
    <property type="component" value="Unassembled WGS sequence"/>
</dbReference>